<dbReference type="Proteomes" id="UP000050833">
    <property type="component" value="Unassembled WGS sequence"/>
</dbReference>
<dbReference type="InterPro" id="IPR008984">
    <property type="entry name" value="SMAD_FHA_dom_sf"/>
</dbReference>
<dbReference type="Gene3D" id="2.60.200.20">
    <property type="match status" value="1"/>
</dbReference>
<evidence type="ECO:0000259" key="1">
    <source>
        <dbReference type="PROSITE" id="PS50006"/>
    </source>
</evidence>
<dbReference type="RefSeq" id="WP_055945265.1">
    <property type="nucleotide sequence ID" value="NZ_JAQDCV010000007.1"/>
</dbReference>
<accession>A0AAW3JTB2</accession>
<dbReference type="InterPro" id="IPR050923">
    <property type="entry name" value="Cell_Proc_Reg/RNA_Proc"/>
</dbReference>
<dbReference type="AlphaFoldDB" id="A0AAW3JTB2"/>
<dbReference type="Pfam" id="PF00498">
    <property type="entry name" value="FHA"/>
    <property type="match status" value="1"/>
</dbReference>
<name>A0AAW3JTB2_9FIRM</name>
<dbReference type="PANTHER" id="PTHR23308">
    <property type="entry name" value="NUCLEAR INHIBITOR OF PROTEIN PHOSPHATASE-1"/>
    <property type="match status" value="1"/>
</dbReference>
<dbReference type="InterPro" id="IPR000253">
    <property type="entry name" value="FHA_dom"/>
</dbReference>
<evidence type="ECO:0000313" key="2">
    <source>
        <dbReference type="EMBL" id="KQC85405.1"/>
    </source>
</evidence>
<dbReference type="SMART" id="SM00240">
    <property type="entry name" value="FHA"/>
    <property type="match status" value="1"/>
</dbReference>
<sequence length="417" mass="48517">MVKYEKKDGAFGSYIVYEIDDVDSETAENETIELKMLKNNKIPGVLTYDIRYMDDKFCLYYDIKDMISMKDAINIKSVGYNELCRIYTAVIQIAKSCKKYLISFDSIMFKMELIYTKRKFREFAFCIFPDHDISYRKQLKDMTEELMRAVEHEDREGAEFIYELYEIVSTDSFFIGDIEEFVDEKKKIHDLKNSEICEDKISVEDKGRRIQSEQTKKELSGECRRERNNCNDKIYQSDIIGVEEKVCKVNKTGLYRKDYSDGKVRKAGKSPKYSKIFKNRKSYQDGEICMTGKDYQVGEVCRDRSKKFTLVRGNIKDVLVREFVPRAIDIKKSVSFGCGMEECVHIGRSVKNEVVFPHNYISRIHAVLEADENFLYVTDKGSLNGTFINGKKIAANVKTKCSVRDEITFADICFIVV</sequence>
<evidence type="ECO:0000313" key="3">
    <source>
        <dbReference type="Proteomes" id="UP000050833"/>
    </source>
</evidence>
<dbReference type="InterPro" id="IPR045962">
    <property type="entry name" value="DUF6382"/>
</dbReference>
<organism evidence="2 3">
    <name type="scientific">Butyribacter intestini</name>
    <dbReference type="NCBI Taxonomy" id="1703332"/>
    <lineage>
        <taxon>Bacteria</taxon>
        <taxon>Bacillati</taxon>
        <taxon>Bacillota</taxon>
        <taxon>Clostridia</taxon>
        <taxon>Lachnospirales</taxon>
        <taxon>Lachnospiraceae</taxon>
        <taxon>Butyribacter</taxon>
    </lineage>
</organism>
<dbReference type="Pfam" id="PF19909">
    <property type="entry name" value="DUF6382"/>
    <property type="match status" value="1"/>
</dbReference>
<dbReference type="CDD" id="cd00060">
    <property type="entry name" value="FHA"/>
    <property type="match status" value="1"/>
</dbReference>
<proteinExistence type="predicted"/>
<protein>
    <recommendedName>
        <fullName evidence="1">FHA domain-containing protein</fullName>
    </recommendedName>
</protein>
<dbReference type="PROSITE" id="PS50006">
    <property type="entry name" value="FHA_DOMAIN"/>
    <property type="match status" value="1"/>
</dbReference>
<gene>
    <name evidence="2" type="ORF">APZ18_12030</name>
</gene>
<comment type="caution">
    <text evidence="2">The sequence shown here is derived from an EMBL/GenBank/DDBJ whole genome shotgun (WGS) entry which is preliminary data.</text>
</comment>
<dbReference type="EMBL" id="LLKB01000005">
    <property type="protein sequence ID" value="KQC85405.1"/>
    <property type="molecule type" value="Genomic_DNA"/>
</dbReference>
<reference evidence="2 3" key="1">
    <citation type="submission" date="2015-10" db="EMBL/GenBank/DDBJ databases">
        <title>Butyribacter intestini gen. nov., sp. nov., a butyric acid-producing bacterium of the family Lachnospiraceae isolated from the human faeces.</title>
        <authorList>
            <person name="Zou Y."/>
            <person name="Xue W."/>
            <person name="Luo G."/>
            <person name="Lv M."/>
        </authorList>
    </citation>
    <scope>NUCLEOTIDE SEQUENCE [LARGE SCALE GENOMIC DNA]</scope>
    <source>
        <strain evidence="2 3">TF01-11</strain>
    </source>
</reference>
<keyword evidence="3" id="KW-1185">Reference proteome</keyword>
<dbReference type="SUPFAM" id="SSF49879">
    <property type="entry name" value="SMAD/FHA domain"/>
    <property type="match status" value="1"/>
</dbReference>
<feature type="domain" description="FHA" evidence="1">
    <location>
        <begin position="344"/>
        <end position="393"/>
    </location>
</feature>